<organism evidence="1 2">
    <name type="scientific">Streptomyces mesophilus</name>
    <dbReference type="NCBI Taxonomy" id="1775132"/>
    <lineage>
        <taxon>Bacteria</taxon>
        <taxon>Bacillati</taxon>
        <taxon>Actinomycetota</taxon>
        <taxon>Actinomycetes</taxon>
        <taxon>Kitasatosporales</taxon>
        <taxon>Streptomycetaceae</taxon>
        <taxon>Streptomyces</taxon>
    </lineage>
</organism>
<dbReference type="AlphaFoldDB" id="A0A6G4XSF5"/>
<sequence length="148" mass="16220">MGYGKQQLRLCHLPTGGLLDLVDYHACSTRRGMGIDLRHETRWHHKDGQRLPWELPELTAEETVHERHWTAAPGTRLRSSLLVRGVWMYWELNPVWKSASPAGGCERLQFGDATPPQTAAGCASLTVSEARIPGATRPGGKGVSAAGN</sequence>
<evidence type="ECO:0000313" key="1">
    <source>
        <dbReference type="EMBL" id="NGO80529.1"/>
    </source>
</evidence>
<accession>A0A6G4XSF5</accession>
<evidence type="ECO:0000313" key="2">
    <source>
        <dbReference type="Proteomes" id="UP000481109"/>
    </source>
</evidence>
<comment type="caution">
    <text evidence="1">The sequence shown here is derived from an EMBL/GenBank/DDBJ whole genome shotgun (WGS) entry which is preliminary data.</text>
</comment>
<name>A0A6G4XSF5_9ACTN</name>
<gene>
    <name evidence="1" type="ORF">G6045_33460</name>
</gene>
<proteinExistence type="predicted"/>
<dbReference type="EMBL" id="JAAKZW010000224">
    <property type="protein sequence ID" value="NGO80529.1"/>
    <property type="molecule type" value="Genomic_DNA"/>
</dbReference>
<keyword evidence="2" id="KW-1185">Reference proteome</keyword>
<dbReference type="Proteomes" id="UP000481109">
    <property type="component" value="Unassembled WGS sequence"/>
</dbReference>
<reference evidence="1 2" key="1">
    <citation type="submission" date="2020-02" db="EMBL/GenBank/DDBJ databases">
        <title>Whole-genome analyses of novel actinobacteria.</title>
        <authorList>
            <person name="Sahin N."/>
            <person name="Tokatli A."/>
        </authorList>
    </citation>
    <scope>NUCLEOTIDE SEQUENCE [LARGE SCALE GENOMIC DNA]</scope>
    <source>
        <strain evidence="1 2">YC504</strain>
    </source>
</reference>
<protein>
    <submittedName>
        <fullName evidence="1">Uncharacterized protein</fullName>
    </submittedName>
</protein>